<evidence type="ECO:0000256" key="8">
    <source>
        <dbReference type="ARBA" id="ARBA00023027"/>
    </source>
</evidence>
<evidence type="ECO:0000256" key="9">
    <source>
        <dbReference type="ARBA" id="ARBA00023180"/>
    </source>
</evidence>
<evidence type="ECO:0000256" key="2">
    <source>
        <dbReference type="ARBA" id="ARBA00005855"/>
    </source>
</evidence>
<keyword evidence="8" id="KW-0520">NAD</keyword>
<accession>A0A6J0TN24</accession>
<dbReference type="Gene3D" id="3.50.50.60">
    <property type="entry name" value="FAD/NAD(P)-binding domain"/>
    <property type="match status" value="2"/>
</dbReference>
<dbReference type="PRINTS" id="PR00420">
    <property type="entry name" value="RNGMNOXGNASE"/>
</dbReference>
<dbReference type="GeneID" id="110079156"/>
<dbReference type="Pfam" id="PF13450">
    <property type="entry name" value="NAD_binding_8"/>
    <property type="match status" value="1"/>
</dbReference>
<keyword evidence="9" id="KW-0325">Glycoprotein</keyword>
<dbReference type="OrthoDB" id="38045at2759"/>
<dbReference type="Proteomes" id="UP001652642">
    <property type="component" value="Chromosome 6"/>
</dbReference>
<dbReference type="InterPro" id="IPR036188">
    <property type="entry name" value="FAD/NAD-bd_sf"/>
</dbReference>
<gene>
    <name evidence="12" type="primary">LOC110079156</name>
</gene>
<dbReference type="PANTHER" id="PTHR46091">
    <property type="entry name" value="BLR7054 PROTEIN"/>
    <property type="match status" value="1"/>
</dbReference>
<dbReference type="InterPro" id="IPR052206">
    <property type="entry name" value="Retinol_saturase"/>
</dbReference>
<feature type="transmembrane region" description="Helical" evidence="10">
    <location>
        <begin position="199"/>
        <end position="221"/>
    </location>
</feature>
<keyword evidence="10" id="KW-0812">Transmembrane</keyword>
<keyword evidence="10" id="KW-1133">Transmembrane helix</keyword>
<feature type="transmembrane region" description="Helical" evidence="10">
    <location>
        <begin position="569"/>
        <end position="592"/>
    </location>
</feature>
<proteinExistence type="inferred from homology"/>
<dbReference type="SUPFAM" id="SSF51905">
    <property type="entry name" value="FAD/NAD(P)-binding domain"/>
    <property type="match status" value="1"/>
</dbReference>
<reference evidence="12" key="1">
    <citation type="submission" date="2025-08" db="UniProtKB">
        <authorList>
            <consortium name="RefSeq"/>
        </authorList>
    </citation>
    <scope>IDENTIFICATION</scope>
</reference>
<keyword evidence="5" id="KW-0732">Signal</keyword>
<dbReference type="AlphaFoldDB" id="A0A6J0TN24"/>
<sequence>MWFYLLLLLLTFLIPSLVFFFLIHGFGRNPFSQATVSSPKPIVTDYEARKKVLQKGFSPNAVPPNLDAIVIGSGLGGLSAAVVLAKAGKRVLVLEQYTKAGGCCHTFQEKGFEFDVGVHYVGQMHKTGLTRVIMDQLTDGQLDWVQLEDPYDIITLGDKEYQMFSGKKAFVEELQRQFPEEKEAIKEFMRLSKIVVRHMPLIVILKMIPFWLSTFLIRWGIVHWISPVFRLLNTSHSKIIEQLTTNKDLRAIFSYLFYGVTPKDSSFLVNALMIHHYKRGAWYPRGGASEIPFHMIPIIERSGGALLTRARVSQILVSESGAAIGVSVQKGHNSEVKIYAPVVISDAGIFNTLEKMVPPHITSKPEIQSLLNLVQHSMGCLLVFVGLRGTKEELGLKSSSYWIYKHNDLDSMMAKYATLPREEVVANLDMMFITFPSAKDPTYQERHPGRSCMTIFTMAQYDWFEEWSGGRVRNRGADYDAFKMEIAQQLLDVALAKFPQLRDKVEYMEAASPLSNQYYLATPLGDTCGADHDLGRFDPQAVATIRAKTPVQNLYLTGQDIFSCGVVGAVHGGLICASAVLGRILYLDLASLKKKLKRENRKKEI</sequence>
<organism evidence="11 12">
    <name type="scientific">Pogona vitticeps</name>
    <name type="common">central bearded dragon</name>
    <dbReference type="NCBI Taxonomy" id="103695"/>
    <lineage>
        <taxon>Eukaryota</taxon>
        <taxon>Metazoa</taxon>
        <taxon>Chordata</taxon>
        <taxon>Craniata</taxon>
        <taxon>Vertebrata</taxon>
        <taxon>Euteleostomi</taxon>
        <taxon>Lepidosauria</taxon>
        <taxon>Squamata</taxon>
        <taxon>Bifurcata</taxon>
        <taxon>Unidentata</taxon>
        <taxon>Episquamata</taxon>
        <taxon>Toxicofera</taxon>
        <taxon>Iguania</taxon>
        <taxon>Acrodonta</taxon>
        <taxon>Agamidae</taxon>
        <taxon>Amphibolurinae</taxon>
        <taxon>Pogona</taxon>
    </lineage>
</organism>
<evidence type="ECO:0000256" key="5">
    <source>
        <dbReference type="ARBA" id="ARBA00022729"/>
    </source>
</evidence>
<protein>
    <recommendedName>
        <fullName evidence="3">L-amino-acid oxidase</fullName>
        <ecNumber evidence="3">1.4.3.2</ecNumber>
    </recommendedName>
</protein>
<keyword evidence="7" id="KW-0521">NADP</keyword>
<dbReference type="PANTHER" id="PTHR46091:SF2">
    <property type="entry name" value="AMINE OXIDASE DOMAIN-CONTAINING PROTEIN"/>
    <property type="match status" value="1"/>
</dbReference>
<name>A0A6J0TN24_9SAUR</name>
<evidence type="ECO:0000313" key="11">
    <source>
        <dbReference type="Proteomes" id="UP001652642"/>
    </source>
</evidence>
<dbReference type="InParanoid" id="A0A6J0TN24"/>
<feature type="transmembrane region" description="Helical" evidence="10">
    <location>
        <begin position="68"/>
        <end position="85"/>
    </location>
</feature>
<evidence type="ECO:0000256" key="3">
    <source>
        <dbReference type="ARBA" id="ARBA00012806"/>
    </source>
</evidence>
<evidence type="ECO:0000256" key="6">
    <source>
        <dbReference type="ARBA" id="ARBA00022827"/>
    </source>
</evidence>
<dbReference type="KEGG" id="pvt:110079156"/>
<dbReference type="EC" id="1.4.3.2" evidence="3"/>
<evidence type="ECO:0000256" key="1">
    <source>
        <dbReference type="ARBA" id="ARBA00005465"/>
    </source>
</evidence>
<keyword evidence="11" id="KW-1185">Reference proteome</keyword>
<comment type="similarity">
    <text evidence="1">Belongs to the flavin monoamine oxidase family. FIG1 subfamily.</text>
</comment>
<dbReference type="GO" id="GO:0001716">
    <property type="term" value="F:L-amino-acid oxidase activity"/>
    <property type="evidence" value="ECO:0007669"/>
    <property type="project" value="UniProtKB-EC"/>
</dbReference>
<evidence type="ECO:0000256" key="4">
    <source>
        <dbReference type="ARBA" id="ARBA00022630"/>
    </source>
</evidence>
<keyword evidence="10" id="KW-0472">Membrane</keyword>
<keyword evidence="4" id="KW-0285">Flavoprotein</keyword>
<evidence type="ECO:0000256" key="7">
    <source>
        <dbReference type="ARBA" id="ARBA00022857"/>
    </source>
</evidence>
<keyword evidence="6" id="KW-0274">FAD</keyword>
<comment type="similarity">
    <text evidence="2">Belongs to the carotenoid/retinoid oxidoreductase family. CrtISO subfamily.</text>
</comment>
<evidence type="ECO:0000256" key="10">
    <source>
        <dbReference type="SAM" id="Phobius"/>
    </source>
</evidence>
<evidence type="ECO:0000313" key="12">
    <source>
        <dbReference type="RefSeq" id="XP_020649657.2"/>
    </source>
</evidence>
<dbReference type="RefSeq" id="XP_020649657.2">
    <property type="nucleotide sequence ID" value="XM_020793998.2"/>
</dbReference>